<accession>A0A6M3IFG1</accession>
<feature type="compositionally biased region" description="Basic and acidic residues" evidence="1">
    <location>
        <begin position="47"/>
        <end position="71"/>
    </location>
</feature>
<feature type="compositionally biased region" description="Basic and acidic residues" evidence="1">
    <location>
        <begin position="331"/>
        <end position="342"/>
    </location>
</feature>
<feature type="compositionally biased region" description="Basic and acidic residues" evidence="1">
    <location>
        <begin position="1"/>
        <end position="19"/>
    </location>
</feature>
<protein>
    <submittedName>
        <fullName evidence="2">Uncharacterized protein</fullName>
    </submittedName>
</protein>
<sequence length="359" mass="41004">MAGKVVQEKKVDVSKKEDSLSVALDQAQETRMTGHPASNPEETDDQLLERQMREKAEKEKGQKPPEKKVSEEREEEDLTDGRQERISKPDVKEPEEEEEEVRPPRKPKFDTVEDADKALQEAERKMHKKAEEAAETRRLLSSLQDQMNNLLLSQVEGKKEKEKAEQALQSKEMESAQKGAIKEMLKVVRNLDPEADDYDEKYSEAMGGVFKTMKEDLRKTLMEETELKIKEVAPPKDKEQDLWKAAVRIAKAKGLDMNPEESVDDDGNPIPSTDYEIFQEVVYSSPGKTLKEQVENAVKKVERIKTKYQAPLLKARKKGEAKEEEDILGSHSRESVDRDSKPVKPLSLSEVIHQTQRIV</sequence>
<proteinExistence type="predicted"/>
<feature type="region of interest" description="Disordered" evidence="1">
    <location>
        <begin position="1"/>
        <end position="136"/>
    </location>
</feature>
<name>A0A6M3IFG1_9ZZZZ</name>
<feature type="region of interest" description="Disordered" evidence="1">
    <location>
        <begin position="313"/>
        <end position="348"/>
    </location>
</feature>
<evidence type="ECO:0000313" key="2">
    <source>
        <dbReference type="EMBL" id="QJA56155.1"/>
    </source>
</evidence>
<feature type="compositionally biased region" description="Basic and acidic residues" evidence="1">
    <location>
        <begin position="156"/>
        <end position="177"/>
    </location>
</feature>
<gene>
    <name evidence="2" type="ORF">MM415B01911_0004</name>
</gene>
<feature type="compositionally biased region" description="Basic and acidic residues" evidence="1">
    <location>
        <begin position="79"/>
        <end position="92"/>
    </location>
</feature>
<feature type="region of interest" description="Disordered" evidence="1">
    <location>
        <begin position="153"/>
        <end position="177"/>
    </location>
</feature>
<organism evidence="2">
    <name type="scientific">viral metagenome</name>
    <dbReference type="NCBI Taxonomy" id="1070528"/>
    <lineage>
        <taxon>unclassified sequences</taxon>
        <taxon>metagenomes</taxon>
        <taxon>organismal metagenomes</taxon>
    </lineage>
</organism>
<evidence type="ECO:0000256" key="1">
    <source>
        <dbReference type="SAM" id="MobiDB-lite"/>
    </source>
</evidence>
<feature type="compositionally biased region" description="Basic and acidic residues" evidence="1">
    <location>
        <begin position="101"/>
        <end position="136"/>
    </location>
</feature>
<dbReference type="AlphaFoldDB" id="A0A6M3IFG1"/>
<dbReference type="EMBL" id="MT141203">
    <property type="protein sequence ID" value="QJA56155.1"/>
    <property type="molecule type" value="Genomic_DNA"/>
</dbReference>
<reference evidence="2" key="1">
    <citation type="submission" date="2020-03" db="EMBL/GenBank/DDBJ databases">
        <title>The deep terrestrial virosphere.</title>
        <authorList>
            <person name="Holmfeldt K."/>
            <person name="Nilsson E."/>
            <person name="Simone D."/>
            <person name="Lopez-Fernandez M."/>
            <person name="Wu X."/>
            <person name="de Brujin I."/>
            <person name="Lundin D."/>
            <person name="Andersson A."/>
            <person name="Bertilsson S."/>
            <person name="Dopson M."/>
        </authorList>
    </citation>
    <scope>NUCLEOTIDE SEQUENCE</scope>
    <source>
        <strain evidence="2">MM415B01911</strain>
    </source>
</reference>